<sequence>MISQIMTGLNKVKKRERVPVHAPPMSLSKLTTMINYLQDDIVFNDAFMAVGPLCFYGLCRINEVLQMKRSDIQLSLQRV</sequence>
<protein>
    <submittedName>
        <fullName evidence="1">Uncharacterized protein</fullName>
    </submittedName>
</protein>
<name>A0A225VHK9_9STRA</name>
<proteinExistence type="predicted"/>
<organism evidence="1 2">
    <name type="scientific">Phytophthora megakarya</name>
    <dbReference type="NCBI Taxonomy" id="4795"/>
    <lineage>
        <taxon>Eukaryota</taxon>
        <taxon>Sar</taxon>
        <taxon>Stramenopiles</taxon>
        <taxon>Oomycota</taxon>
        <taxon>Peronosporomycetes</taxon>
        <taxon>Peronosporales</taxon>
        <taxon>Peronosporaceae</taxon>
        <taxon>Phytophthora</taxon>
    </lineage>
</organism>
<dbReference type="Proteomes" id="UP000198211">
    <property type="component" value="Unassembled WGS sequence"/>
</dbReference>
<keyword evidence="2" id="KW-1185">Reference proteome</keyword>
<evidence type="ECO:0000313" key="1">
    <source>
        <dbReference type="EMBL" id="OWZ04267.1"/>
    </source>
</evidence>
<comment type="caution">
    <text evidence="1">The sequence shown here is derived from an EMBL/GenBank/DDBJ whole genome shotgun (WGS) entry which is preliminary data.</text>
</comment>
<accession>A0A225VHK9</accession>
<dbReference type="EMBL" id="NBNE01005053">
    <property type="protein sequence ID" value="OWZ04267.1"/>
    <property type="molecule type" value="Genomic_DNA"/>
</dbReference>
<dbReference type="OrthoDB" id="10441317at2759"/>
<evidence type="ECO:0000313" key="2">
    <source>
        <dbReference type="Proteomes" id="UP000198211"/>
    </source>
</evidence>
<dbReference type="AlphaFoldDB" id="A0A225VHK9"/>
<reference evidence="2" key="1">
    <citation type="submission" date="2017-03" db="EMBL/GenBank/DDBJ databases">
        <title>Phytopthora megakarya and P. palmivora, two closely related causual agents of cacao black pod achieved similar genome size and gene model numbers by different mechanisms.</title>
        <authorList>
            <person name="Ali S."/>
            <person name="Shao J."/>
            <person name="Larry D.J."/>
            <person name="Kronmiller B."/>
            <person name="Shen D."/>
            <person name="Strem M.D."/>
            <person name="Melnick R.L."/>
            <person name="Guiltinan M.J."/>
            <person name="Tyler B.M."/>
            <person name="Meinhardt L.W."/>
            <person name="Bailey B.A."/>
        </authorList>
    </citation>
    <scope>NUCLEOTIDE SEQUENCE [LARGE SCALE GENOMIC DNA]</scope>
    <source>
        <strain evidence="2">zdho120</strain>
    </source>
</reference>
<gene>
    <name evidence="1" type="ORF">PHMEG_00023855</name>
</gene>